<protein>
    <recommendedName>
        <fullName evidence="3">GATA-type domain-containing protein</fullName>
    </recommendedName>
</protein>
<dbReference type="GO" id="GO:0008270">
    <property type="term" value="F:zinc ion binding"/>
    <property type="evidence" value="ECO:0007669"/>
    <property type="project" value="UniProtKB-KW"/>
</dbReference>
<reference evidence="4" key="1">
    <citation type="submission" date="2022-07" db="EMBL/GenBank/DDBJ databases">
        <title>Genome Sequence of Physisporinus lineatus.</title>
        <authorList>
            <person name="Buettner E."/>
        </authorList>
    </citation>
    <scope>NUCLEOTIDE SEQUENCE</scope>
    <source>
        <strain evidence="4">VT162</strain>
    </source>
</reference>
<dbReference type="GO" id="GO:0043565">
    <property type="term" value="F:sequence-specific DNA binding"/>
    <property type="evidence" value="ECO:0007669"/>
    <property type="project" value="InterPro"/>
</dbReference>
<feature type="region of interest" description="Disordered" evidence="2">
    <location>
        <begin position="181"/>
        <end position="322"/>
    </location>
</feature>
<evidence type="ECO:0000313" key="5">
    <source>
        <dbReference type="Proteomes" id="UP001212997"/>
    </source>
</evidence>
<dbReference type="CDD" id="cd00202">
    <property type="entry name" value="ZnF_GATA"/>
    <property type="match status" value="1"/>
</dbReference>
<accession>A0AAD5V8F3</accession>
<feature type="domain" description="GATA-type" evidence="3">
    <location>
        <begin position="143"/>
        <end position="201"/>
    </location>
</feature>
<dbReference type="InterPro" id="IPR013088">
    <property type="entry name" value="Znf_NHR/GATA"/>
</dbReference>
<feature type="compositionally biased region" description="Low complexity" evidence="2">
    <location>
        <begin position="264"/>
        <end position="285"/>
    </location>
</feature>
<evidence type="ECO:0000259" key="3">
    <source>
        <dbReference type="PROSITE" id="PS50114"/>
    </source>
</evidence>
<dbReference type="Pfam" id="PF00320">
    <property type="entry name" value="GATA"/>
    <property type="match status" value="1"/>
</dbReference>
<keyword evidence="1" id="KW-0863">Zinc-finger</keyword>
<dbReference type="PROSITE" id="PS50114">
    <property type="entry name" value="GATA_ZN_FINGER_2"/>
    <property type="match status" value="1"/>
</dbReference>
<evidence type="ECO:0000256" key="2">
    <source>
        <dbReference type="SAM" id="MobiDB-lite"/>
    </source>
</evidence>
<dbReference type="InterPro" id="IPR000679">
    <property type="entry name" value="Znf_GATA"/>
</dbReference>
<dbReference type="GO" id="GO:0006355">
    <property type="term" value="P:regulation of DNA-templated transcription"/>
    <property type="evidence" value="ECO:0007669"/>
    <property type="project" value="InterPro"/>
</dbReference>
<feature type="region of interest" description="Disordered" evidence="2">
    <location>
        <begin position="25"/>
        <end position="44"/>
    </location>
</feature>
<name>A0AAD5V8F3_9APHY</name>
<dbReference type="Proteomes" id="UP001212997">
    <property type="component" value="Unassembled WGS sequence"/>
</dbReference>
<proteinExistence type="predicted"/>
<keyword evidence="5" id="KW-1185">Reference proteome</keyword>
<feature type="compositionally biased region" description="Polar residues" evidence="2">
    <location>
        <begin position="308"/>
        <end position="322"/>
    </location>
</feature>
<keyword evidence="1" id="KW-0862">Zinc</keyword>
<dbReference type="Gene3D" id="3.30.50.10">
    <property type="entry name" value="Erythroid Transcription Factor GATA-1, subunit A"/>
    <property type="match status" value="1"/>
</dbReference>
<sequence>MPNTHPTPPPIATLHQSPAITAASLTGSSISTPSPVSHSYSTNHSTRHNLFHSLLQPPQAYYQAQPHPNAHTQSYQYQNPQMGARYPADAMPPPGQTISQPYQTAVGGVTTRPIRPAYVPSQSYPGQANYVIHTDDAATKLSDRVRRKCYNCRTTDTSTWRRSSLTPGKVLCNKCGLFERTHSRPRPEQFPHKRGPIVTTTFKSSRTPPPQSSGRLPSMSSQQHIPPLPPHQYDHPSIAPLISRADTQNSYASSGPEIRNLLNSPPSSTQPSSGASSSATETSGQKRPASPTDAAPASQSPRPEVRSPQYNYSRPTAASTTT</sequence>
<gene>
    <name evidence="4" type="ORF">NLI96_g3687</name>
</gene>
<feature type="compositionally biased region" description="Low complexity" evidence="2">
    <location>
        <begin position="28"/>
        <end position="42"/>
    </location>
</feature>
<dbReference type="SUPFAM" id="SSF57716">
    <property type="entry name" value="Glucocorticoid receptor-like (DNA-binding domain)"/>
    <property type="match status" value="1"/>
</dbReference>
<comment type="caution">
    <text evidence="4">The sequence shown here is derived from an EMBL/GenBank/DDBJ whole genome shotgun (WGS) entry which is preliminary data.</text>
</comment>
<evidence type="ECO:0000313" key="4">
    <source>
        <dbReference type="EMBL" id="KAJ3487223.1"/>
    </source>
</evidence>
<keyword evidence="1" id="KW-0479">Metal-binding</keyword>
<feature type="compositionally biased region" description="Polar residues" evidence="2">
    <location>
        <begin position="198"/>
        <end position="224"/>
    </location>
</feature>
<feature type="compositionally biased region" description="Basic and acidic residues" evidence="2">
    <location>
        <begin position="181"/>
        <end position="191"/>
    </location>
</feature>
<evidence type="ECO:0000256" key="1">
    <source>
        <dbReference type="PROSITE-ProRule" id="PRU00094"/>
    </source>
</evidence>
<dbReference type="AlphaFoldDB" id="A0AAD5V8F3"/>
<organism evidence="4 5">
    <name type="scientific">Meripilus lineatus</name>
    <dbReference type="NCBI Taxonomy" id="2056292"/>
    <lineage>
        <taxon>Eukaryota</taxon>
        <taxon>Fungi</taxon>
        <taxon>Dikarya</taxon>
        <taxon>Basidiomycota</taxon>
        <taxon>Agaricomycotina</taxon>
        <taxon>Agaricomycetes</taxon>
        <taxon>Polyporales</taxon>
        <taxon>Meripilaceae</taxon>
        <taxon>Meripilus</taxon>
    </lineage>
</organism>
<dbReference type="SMART" id="SM00401">
    <property type="entry name" value="ZnF_GATA"/>
    <property type="match status" value="1"/>
</dbReference>
<dbReference type="EMBL" id="JANAWD010000098">
    <property type="protein sequence ID" value="KAJ3487223.1"/>
    <property type="molecule type" value="Genomic_DNA"/>
</dbReference>